<evidence type="ECO:0000313" key="1">
    <source>
        <dbReference type="EMBL" id="MYL22062.1"/>
    </source>
</evidence>
<dbReference type="AlphaFoldDB" id="A0A845E0I2"/>
<dbReference type="EMBL" id="WMET01000013">
    <property type="protein sequence ID" value="MYL22062.1"/>
    <property type="molecule type" value="Genomic_DNA"/>
</dbReference>
<comment type="caution">
    <text evidence="1">The sequence shown here is derived from an EMBL/GenBank/DDBJ whole genome shotgun (WGS) entry which is preliminary data.</text>
</comment>
<organism evidence="1 2">
    <name type="scientific">Halobacillus litoralis</name>
    <dbReference type="NCBI Taxonomy" id="45668"/>
    <lineage>
        <taxon>Bacteria</taxon>
        <taxon>Bacillati</taxon>
        <taxon>Bacillota</taxon>
        <taxon>Bacilli</taxon>
        <taxon>Bacillales</taxon>
        <taxon>Bacillaceae</taxon>
        <taxon>Halobacillus</taxon>
    </lineage>
</organism>
<accession>A0A845E0I2</accession>
<protein>
    <submittedName>
        <fullName evidence="1">Uncharacterized protein</fullName>
    </submittedName>
</protein>
<reference evidence="1 2" key="1">
    <citation type="submission" date="2019-11" db="EMBL/GenBank/DDBJ databases">
        <title>Genome sequences of 17 halophilic strains isolated from different environments.</title>
        <authorList>
            <person name="Furrow R.E."/>
        </authorList>
    </citation>
    <scope>NUCLEOTIDE SEQUENCE [LARGE SCALE GENOMIC DNA]</scope>
    <source>
        <strain evidence="1 2">22511_23_Filter</strain>
    </source>
</reference>
<name>A0A845E0I2_9BACI</name>
<dbReference type="Proteomes" id="UP000460949">
    <property type="component" value="Unassembled WGS sequence"/>
</dbReference>
<gene>
    <name evidence="1" type="ORF">GLW04_19490</name>
</gene>
<evidence type="ECO:0000313" key="2">
    <source>
        <dbReference type="Proteomes" id="UP000460949"/>
    </source>
</evidence>
<sequence>MVSKKRLSHVDLSCKANSVKTFDNEIYELKGSLAINKENGNIQPVANIYYRVRTAVNHHKNVIAKRKHTNDELYTYVKKKAD</sequence>
<proteinExistence type="predicted"/>